<feature type="compositionally biased region" description="Low complexity" evidence="1">
    <location>
        <begin position="1"/>
        <end position="18"/>
    </location>
</feature>
<organism evidence="2 3">
    <name type="scientific">Arthrobacter phage vB_ArtM-ArV1</name>
    <dbReference type="NCBI Taxonomy" id="1566993"/>
    <lineage>
        <taxon>Viruses</taxon>
        <taxon>Duplodnaviria</taxon>
        <taxon>Heunggongvirae</taxon>
        <taxon>Uroviricota</taxon>
        <taxon>Caudoviricetes</taxon>
        <taxon>Klausavirus</taxon>
        <taxon>Klausavirus ArV1</taxon>
    </lineage>
</organism>
<dbReference type="RefSeq" id="YP_009126088.1">
    <property type="nucleotide sequence ID" value="NC_026606.1"/>
</dbReference>
<proteinExistence type="predicted"/>
<feature type="compositionally biased region" description="Basic and acidic residues" evidence="1">
    <location>
        <begin position="124"/>
        <end position="135"/>
    </location>
</feature>
<feature type="compositionally biased region" description="Polar residues" evidence="1">
    <location>
        <begin position="36"/>
        <end position="45"/>
    </location>
</feature>
<dbReference type="EMBL" id="KM879463">
    <property type="protein sequence ID" value="AIZ01742.1"/>
    <property type="molecule type" value="Genomic_DNA"/>
</dbReference>
<feature type="region of interest" description="Disordered" evidence="1">
    <location>
        <begin position="124"/>
        <end position="147"/>
    </location>
</feature>
<sequence>MRTSPHCSTPCPCPKTKSQAPYARSVTGKNRHAPGQTESMTTKPTPNAEVHRTTIANRFRGWCDTHQDGWNGTRPTAEKWVKNHNETHHKDKATCCHCNRPITRNTAPKPRGAERWPKREWVHNVEDFDPKKPMDCFDPEPSPGWTP</sequence>
<dbReference type="Proteomes" id="UP000031071">
    <property type="component" value="Segment"/>
</dbReference>
<evidence type="ECO:0000313" key="2">
    <source>
        <dbReference type="EMBL" id="AIZ01742.1"/>
    </source>
</evidence>
<protein>
    <submittedName>
        <fullName evidence="2">Uncharacterized protein</fullName>
    </submittedName>
</protein>
<reference evidence="2 3" key="1">
    <citation type="submission" date="2014-10" db="EMBL/GenBank/DDBJ databases">
        <title>Genome of vB_ArtM-ArV1 - first myovirus infecting Arthrobacter sp.</title>
        <authorList>
            <person name="Simoliunas E."/>
            <person name="Kaliniene L."/>
            <person name="Stasilo M."/>
            <person name="Meskys R."/>
        </authorList>
    </citation>
    <scope>NUCLEOTIDE SEQUENCE [LARGE SCALE GENOMIC DNA]</scope>
</reference>
<dbReference type="KEGG" id="vg:23680895"/>
<dbReference type="GeneID" id="23680895"/>
<evidence type="ECO:0000256" key="1">
    <source>
        <dbReference type="SAM" id="MobiDB-lite"/>
    </source>
</evidence>
<feature type="region of interest" description="Disordered" evidence="1">
    <location>
        <begin position="1"/>
        <end position="47"/>
    </location>
</feature>
<dbReference type="OrthoDB" id="41426at10239"/>
<name>A0A0A7HAP0_9CAUD</name>
<accession>A0A0A7HAP0</accession>
<keyword evidence="3" id="KW-1185">Reference proteome</keyword>
<gene>
    <name evidence="2" type="ORF">ArV1_054</name>
</gene>
<evidence type="ECO:0000313" key="3">
    <source>
        <dbReference type="Proteomes" id="UP000031071"/>
    </source>
</evidence>